<evidence type="ECO:0000313" key="8">
    <source>
        <dbReference type="Proteomes" id="UP001216390"/>
    </source>
</evidence>
<dbReference type="EMBL" id="CP116942">
    <property type="protein sequence ID" value="WCO67240.1"/>
    <property type="molecule type" value="Genomic_DNA"/>
</dbReference>
<reference evidence="7" key="1">
    <citation type="submission" date="2023-01" db="EMBL/GenBank/DDBJ databases">
        <title>The diversity of Class Acidimicrobiia in South China Sea sediment environments and the proposal of Iamia marina sp. nov., a novel species of the genus Iamia.</title>
        <authorList>
            <person name="He Y."/>
            <person name="Tian X."/>
        </authorList>
    </citation>
    <scope>NUCLEOTIDE SEQUENCE</scope>
    <source>
        <strain evidence="7">DSM 19957</strain>
    </source>
</reference>
<name>A0AAF0BVY5_9ACTN</name>
<sequence>MTQLLPTPAPLDDLRAACTGAVLGPDEPGLAEAARAWNVRHTHRPAVVVRAETPDDVVAAVRHARRHDMEVAVQTTGHGFARATEGGLLLDLSTLVGVTVDAEARSARVLGGTTWEPVLAAASEVGLAPLLGSTPHVGAVGYTMGGGMGWLARHHGLAIDHVRSFELVTPAGEVQVASADSDPELFWALLGGGAGGLGVVTAMTIDLVPVSTVYAGNLLYPAAMAAEVVARYAEWIETVPEELTTSVVLMNFPPFPDVPEPLRGQSFVIVRGCWSGPVEEGEQWLRPWREWAEPAIDMFGPMPFSAAATISNDPVDPLPAALSTEWLTDLGPDVAGRLVDAAFAADGPPLLLFAEVRHAGGAVARGTAGAFGGREGELLLCLVAATPTDEAAAASEAHIRALRHGLADHTLGRAYLSFCDGEERRARTAEGFAPDDLTRLQQVKARVDGDEVLGCGLDLTTG</sequence>
<evidence type="ECO:0000256" key="4">
    <source>
        <dbReference type="ARBA" id="ARBA00022827"/>
    </source>
</evidence>
<dbReference type="Gene3D" id="3.30.465.10">
    <property type="match status" value="1"/>
</dbReference>
<accession>A0AAF0BVY5</accession>
<dbReference type="KEGG" id="ima:PO878_00700"/>
<dbReference type="PROSITE" id="PS51387">
    <property type="entry name" value="FAD_PCMH"/>
    <property type="match status" value="1"/>
</dbReference>
<evidence type="ECO:0000256" key="2">
    <source>
        <dbReference type="ARBA" id="ARBA00005466"/>
    </source>
</evidence>
<keyword evidence="5" id="KW-0560">Oxidoreductase</keyword>
<dbReference type="Pfam" id="PF01565">
    <property type="entry name" value="FAD_binding_4"/>
    <property type="match status" value="1"/>
</dbReference>
<comment type="cofactor">
    <cofactor evidence="1">
        <name>FAD</name>
        <dbReference type="ChEBI" id="CHEBI:57692"/>
    </cofactor>
</comment>
<proteinExistence type="inferred from homology"/>
<evidence type="ECO:0000259" key="6">
    <source>
        <dbReference type="PROSITE" id="PS51387"/>
    </source>
</evidence>
<evidence type="ECO:0000313" key="7">
    <source>
        <dbReference type="EMBL" id="WCO67240.1"/>
    </source>
</evidence>
<keyword evidence="3" id="KW-0285">Flavoprotein</keyword>
<protein>
    <submittedName>
        <fullName evidence="7">FAD-dependent oxidoreductase</fullName>
    </submittedName>
</protein>
<organism evidence="7 8">
    <name type="scientific">Iamia majanohamensis</name>
    <dbReference type="NCBI Taxonomy" id="467976"/>
    <lineage>
        <taxon>Bacteria</taxon>
        <taxon>Bacillati</taxon>
        <taxon>Actinomycetota</taxon>
        <taxon>Acidimicrobiia</taxon>
        <taxon>Acidimicrobiales</taxon>
        <taxon>Iamiaceae</taxon>
        <taxon>Iamia</taxon>
    </lineage>
</organism>
<dbReference type="InterPro" id="IPR006094">
    <property type="entry name" value="Oxid_FAD_bind_N"/>
</dbReference>
<dbReference type="GO" id="GO:0071949">
    <property type="term" value="F:FAD binding"/>
    <property type="evidence" value="ECO:0007669"/>
    <property type="project" value="InterPro"/>
</dbReference>
<dbReference type="AlphaFoldDB" id="A0AAF0BVY5"/>
<dbReference type="InterPro" id="IPR036318">
    <property type="entry name" value="FAD-bd_PCMH-like_sf"/>
</dbReference>
<dbReference type="InterPro" id="IPR016169">
    <property type="entry name" value="FAD-bd_PCMH_sub2"/>
</dbReference>
<dbReference type="RefSeq" id="WP_272736762.1">
    <property type="nucleotide sequence ID" value="NZ_CP116942.1"/>
</dbReference>
<keyword evidence="4" id="KW-0274">FAD</keyword>
<dbReference type="GO" id="GO:0016491">
    <property type="term" value="F:oxidoreductase activity"/>
    <property type="evidence" value="ECO:0007669"/>
    <property type="project" value="UniProtKB-KW"/>
</dbReference>
<dbReference type="InterPro" id="IPR050416">
    <property type="entry name" value="FAD-linked_Oxidoreductase"/>
</dbReference>
<feature type="domain" description="FAD-binding PCMH-type" evidence="6">
    <location>
        <begin position="41"/>
        <end position="210"/>
    </location>
</feature>
<evidence type="ECO:0000256" key="3">
    <source>
        <dbReference type="ARBA" id="ARBA00022630"/>
    </source>
</evidence>
<dbReference type="SUPFAM" id="SSF56176">
    <property type="entry name" value="FAD-binding/transporter-associated domain-like"/>
    <property type="match status" value="1"/>
</dbReference>
<dbReference type="Gene3D" id="3.40.462.20">
    <property type="match status" value="1"/>
</dbReference>
<gene>
    <name evidence="7" type="ORF">PO878_00700</name>
</gene>
<dbReference type="Proteomes" id="UP001216390">
    <property type="component" value="Chromosome"/>
</dbReference>
<dbReference type="Gene3D" id="3.30.43.10">
    <property type="entry name" value="Uridine Diphospho-n-acetylenolpyruvylglucosamine Reductase, domain 2"/>
    <property type="match status" value="1"/>
</dbReference>
<keyword evidence="8" id="KW-1185">Reference proteome</keyword>
<dbReference type="PANTHER" id="PTHR42973:SF39">
    <property type="entry name" value="FAD-BINDING PCMH-TYPE DOMAIN-CONTAINING PROTEIN"/>
    <property type="match status" value="1"/>
</dbReference>
<evidence type="ECO:0000256" key="1">
    <source>
        <dbReference type="ARBA" id="ARBA00001974"/>
    </source>
</evidence>
<dbReference type="InterPro" id="IPR016167">
    <property type="entry name" value="FAD-bd_PCMH_sub1"/>
</dbReference>
<evidence type="ECO:0000256" key="5">
    <source>
        <dbReference type="ARBA" id="ARBA00023002"/>
    </source>
</evidence>
<comment type="similarity">
    <text evidence="2">Belongs to the oxygen-dependent FAD-linked oxidoreductase family.</text>
</comment>
<dbReference type="InterPro" id="IPR016166">
    <property type="entry name" value="FAD-bd_PCMH"/>
</dbReference>
<dbReference type="PANTHER" id="PTHR42973">
    <property type="entry name" value="BINDING OXIDOREDUCTASE, PUTATIVE (AFU_ORTHOLOGUE AFUA_1G17690)-RELATED"/>
    <property type="match status" value="1"/>
</dbReference>